<evidence type="ECO:0000259" key="1">
    <source>
        <dbReference type="PROSITE" id="PS51819"/>
    </source>
</evidence>
<gene>
    <name evidence="2" type="ORF">SAMN05216207_1001194</name>
</gene>
<dbReference type="SUPFAM" id="SSF54593">
    <property type="entry name" value="Glyoxalase/Bleomycin resistance protein/Dihydroxybiphenyl dioxygenase"/>
    <property type="match status" value="1"/>
</dbReference>
<sequence length="127" mass="13936">MTVTGLSPYLYYGDPAAALDWLSRHLGFGPDKRWTTPDGEIMEAEIELGGGTRVAIGGRAPIEGEGAGLLLIVHVDDVDAHYEYIRTSGVAIDPPRDEPYGPRAIDVTDPWGYRWHFWQGEPFPPAG</sequence>
<feature type="domain" description="VOC" evidence="1">
    <location>
        <begin position="2"/>
        <end position="120"/>
    </location>
</feature>
<dbReference type="Proteomes" id="UP000199614">
    <property type="component" value="Unassembled WGS sequence"/>
</dbReference>
<protein>
    <submittedName>
        <fullName evidence="2">Uncharacterized conserved protein PhnB, glyoxalase superfamily</fullName>
    </submittedName>
</protein>
<dbReference type="Gene3D" id="3.30.720.110">
    <property type="match status" value="1"/>
</dbReference>
<dbReference type="AlphaFoldDB" id="A0A1I4S1Q5"/>
<dbReference type="STRING" id="260086.SAMN05216207_1001194"/>
<name>A0A1I4S1Q5_PSUAM</name>
<dbReference type="Pfam" id="PF00903">
    <property type="entry name" value="Glyoxalase"/>
    <property type="match status" value="1"/>
</dbReference>
<dbReference type="InterPro" id="IPR037523">
    <property type="entry name" value="VOC_core"/>
</dbReference>
<dbReference type="PROSITE" id="PS51819">
    <property type="entry name" value="VOC"/>
    <property type="match status" value="1"/>
</dbReference>
<dbReference type="Gene3D" id="3.30.720.120">
    <property type="match status" value="1"/>
</dbReference>
<proteinExistence type="predicted"/>
<reference evidence="2 3" key="1">
    <citation type="submission" date="2016-10" db="EMBL/GenBank/DDBJ databases">
        <authorList>
            <person name="de Groot N.N."/>
        </authorList>
    </citation>
    <scope>NUCLEOTIDE SEQUENCE [LARGE SCALE GENOMIC DNA]</scope>
    <source>
        <strain evidence="2 3">CGMCC 4.1877</strain>
    </source>
</reference>
<dbReference type="InterPro" id="IPR029068">
    <property type="entry name" value="Glyas_Bleomycin-R_OHBP_Dase"/>
</dbReference>
<dbReference type="InterPro" id="IPR004360">
    <property type="entry name" value="Glyas_Fos-R_dOase_dom"/>
</dbReference>
<dbReference type="EMBL" id="FOUY01000001">
    <property type="protein sequence ID" value="SFM58415.1"/>
    <property type="molecule type" value="Genomic_DNA"/>
</dbReference>
<evidence type="ECO:0000313" key="3">
    <source>
        <dbReference type="Proteomes" id="UP000199614"/>
    </source>
</evidence>
<evidence type="ECO:0000313" key="2">
    <source>
        <dbReference type="EMBL" id="SFM58415.1"/>
    </source>
</evidence>
<accession>A0A1I4S1Q5</accession>
<keyword evidence="3" id="KW-1185">Reference proteome</keyword>
<organism evidence="2 3">
    <name type="scientific">Pseudonocardia ammonioxydans</name>
    <dbReference type="NCBI Taxonomy" id="260086"/>
    <lineage>
        <taxon>Bacteria</taxon>
        <taxon>Bacillati</taxon>
        <taxon>Actinomycetota</taxon>
        <taxon>Actinomycetes</taxon>
        <taxon>Pseudonocardiales</taxon>
        <taxon>Pseudonocardiaceae</taxon>
        <taxon>Pseudonocardia</taxon>
    </lineage>
</organism>